<dbReference type="Proteomes" id="UP000054078">
    <property type="component" value="Unassembled WGS sequence"/>
</dbReference>
<dbReference type="InterPro" id="IPR038333">
    <property type="entry name" value="T1MK-like_N_sf"/>
</dbReference>
<evidence type="ECO:0000256" key="4">
    <source>
        <dbReference type="ARBA" id="ARBA00022679"/>
    </source>
</evidence>
<proteinExistence type="inferred from homology"/>
<dbReference type="RefSeq" id="WP_059056137.1">
    <property type="nucleotide sequence ID" value="NZ_LOJF01000015.1"/>
</dbReference>
<dbReference type="PANTHER" id="PTHR42933">
    <property type="entry name" value="SLR6095 PROTEIN"/>
    <property type="match status" value="1"/>
</dbReference>
<evidence type="ECO:0000256" key="5">
    <source>
        <dbReference type="ARBA" id="ARBA00022691"/>
    </source>
</evidence>
<dbReference type="AlphaFoldDB" id="A0A100YTW4"/>
<dbReference type="InterPro" id="IPR051537">
    <property type="entry name" value="DNA_Adenine_Mtase"/>
</dbReference>
<dbReference type="Gene3D" id="3.40.50.150">
    <property type="entry name" value="Vaccinia Virus protein VP39"/>
    <property type="match status" value="1"/>
</dbReference>
<dbReference type="InterPro" id="IPR022749">
    <property type="entry name" value="D12N6_MeTrfase_N"/>
</dbReference>
<dbReference type="PANTHER" id="PTHR42933:SF1">
    <property type="entry name" value="SITE-SPECIFIC DNA-METHYLTRANSFERASE (ADENINE-SPECIFIC)"/>
    <property type="match status" value="1"/>
</dbReference>
<keyword evidence="4" id="KW-0808">Transferase</keyword>
<evidence type="ECO:0000256" key="8">
    <source>
        <dbReference type="SAM" id="Coils"/>
    </source>
</evidence>
<keyword evidence="3" id="KW-0489">Methyltransferase</keyword>
<evidence type="ECO:0000259" key="9">
    <source>
        <dbReference type="Pfam" id="PF02384"/>
    </source>
</evidence>
<dbReference type="Gene3D" id="1.20.1260.30">
    <property type="match status" value="1"/>
</dbReference>
<dbReference type="GO" id="GO:0009307">
    <property type="term" value="P:DNA restriction-modification system"/>
    <property type="evidence" value="ECO:0007669"/>
    <property type="project" value="UniProtKB-KW"/>
</dbReference>
<dbReference type="GO" id="GO:0004519">
    <property type="term" value="F:endonuclease activity"/>
    <property type="evidence" value="ECO:0007669"/>
    <property type="project" value="UniProtKB-KW"/>
</dbReference>
<evidence type="ECO:0000256" key="2">
    <source>
        <dbReference type="ARBA" id="ARBA00011900"/>
    </source>
</evidence>
<gene>
    <name evidence="11" type="ORF">AUL39_10680</name>
</gene>
<dbReference type="REBASE" id="147111">
    <property type="entry name" value="M.OscSK9K4ORF10680P"/>
</dbReference>
<keyword evidence="11" id="KW-0378">Hydrolase</keyword>
<dbReference type="GO" id="GO:0003677">
    <property type="term" value="F:DNA binding"/>
    <property type="evidence" value="ECO:0007669"/>
    <property type="project" value="InterPro"/>
</dbReference>
<keyword evidence="5" id="KW-0949">S-adenosyl-L-methionine</keyword>
<dbReference type="InterPro" id="IPR004546">
    <property type="entry name" value="Restrct_endonuc_T1M"/>
</dbReference>
<dbReference type="NCBIfam" id="TIGR00497">
    <property type="entry name" value="hsdM"/>
    <property type="match status" value="1"/>
</dbReference>
<comment type="similarity">
    <text evidence="1">Belongs to the N(4)/N(6)-methyltransferase family.</text>
</comment>
<feature type="domain" description="DNA methylase adenine-specific" evidence="9">
    <location>
        <begin position="162"/>
        <end position="477"/>
    </location>
</feature>
<dbReference type="GO" id="GO:0009007">
    <property type="term" value="F:site-specific DNA-methyltransferase (adenine-specific) activity"/>
    <property type="evidence" value="ECO:0007669"/>
    <property type="project" value="UniProtKB-EC"/>
</dbReference>
<dbReference type="Pfam" id="PF12161">
    <property type="entry name" value="HsdM_N"/>
    <property type="match status" value="1"/>
</dbReference>
<protein>
    <recommendedName>
        <fullName evidence="2">site-specific DNA-methyltransferase (adenine-specific)</fullName>
        <ecNumber evidence="2">2.1.1.72</ecNumber>
    </recommendedName>
</protein>
<evidence type="ECO:0000256" key="3">
    <source>
        <dbReference type="ARBA" id="ARBA00022603"/>
    </source>
</evidence>
<keyword evidence="8" id="KW-0175">Coiled coil</keyword>
<keyword evidence="11" id="KW-0540">Nuclease</keyword>
<organism evidence="11 12">
    <name type="scientific">Tractidigestivibacter scatoligenes</name>
    <name type="common">Olsenella scatoligenes</name>
    <dbReference type="NCBI Taxonomy" id="1299998"/>
    <lineage>
        <taxon>Bacteria</taxon>
        <taxon>Bacillati</taxon>
        <taxon>Actinomycetota</taxon>
        <taxon>Coriobacteriia</taxon>
        <taxon>Coriobacteriales</taxon>
        <taxon>Atopobiaceae</taxon>
        <taxon>Tractidigestivibacter</taxon>
    </lineage>
</organism>
<dbReference type="SUPFAM" id="SSF53335">
    <property type="entry name" value="S-adenosyl-L-methionine-dependent methyltransferases"/>
    <property type="match status" value="1"/>
</dbReference>
<dbReference type="InterPro" id="IPR003356">
    <property type="entry name" value="DNA_methylase_A-5"/>
</dbReference>
<evidence type="ECO:0000313" key="12">
    <source>
        <dbReference type="Proteomes" id="UP000054078"/>
    </source>
</evidence>
<evidence type="ECO:0000256" key="1">
    <source>
        <dbReference type="ARBA" id="ARBA00006594"/>
    </source>
</evidence>
<sequence>MNKQQLAARIWASANEMRSKIEASEYKDYILGFIFYKFLSDREEQFLLKNGFDRESMETVREDDPEILSYVQNNLGYFISYDDLYSTWLAKGSDFDVSDVRDALSAFSRLIKPSHRNVFDKIFDTLETGLSKLGDTSGAQTKAISALLQLIRDIPMDGKQGYDVLGYIYEYLISNFAANAGKKAGEFYTPHEVSTLISRIVAQNLAGRGEVTVYDPTSGSGSLLITIGEAVARQQGYRGSIKYYAQELKENTYNLTRMNLVMRGIAPDNIVCRCGDTLEDDWPWFEEGHPESYEPLFVDAVVSTPPYSQRWDPEGKDSDRRFDGYGVAPKSKADYAFLLHDLYHLKPDGVMCIVLPHGVLFRGGEEEKIRTALVENENIDAIIGLPANIFFGTGIPTIVMVLKKRRPSDDVLIVDASKGFVKDGKNNKLRACDIRRIVDAYQSRKSVERFCRVVPKQEIRDNGYNLNIPRYVDSSEAPESWDIYATMFGGIPVGEVDALKNYWDALPGLRDELFESAGGATVCLRSKSVEETVRKSPAVCGYLDSYDARFSDFGQWLYDELVDESSLVNLPTEEDGLAREIFDRLGGEKLVDPYDAYQVLDDSWQGIEADLEVIQTEGFDAVKRVDPNMVTKKKSGKEVEVQDGWRGHVLPFDLVQRELLADDLHALDSVSDRMTAIDGELSEIVEGLTEDDKAALGEALNDAGDAFVASKLRKAVSELRSDGDEDELANQVENARSLLEEQKAAKKEQKSLSARLEVSTKSTIEGLSDQQARELLDAKWNRPVEDGIAALSRAEIDGLVDRVRDLSKKYETTFAEVDEQIRKEESHLSQMLGQLTGNEYDMAGIHELMDLLGGETR</sequence>
<comment type="catalytic activity">
    <reaction evidence="7">
        <text>a 2'-deoxyadenosine in DNA + S-adenosyl-L-methionine = an N(6)-methyl-2'-deoxyadenosine in DNA + S-adenosyl-L-homocysteine + H(+)</text>
        <dbReference type="Rhea" id="RHEA:15197"/>
        <dbReference type="Rhea" id="RHEA-COMP:12418"/>
        <dbReference type="Rhea" id="RHEA-COMP:12419"/>
        <dbReference type="ChEBI" id="CHEBI:15378"/>
        <dbReference type="ChEBI" id="CHEBI:57856"/>
        <dbReference type="ChEBI" id="CHEBI:59789"/>
        <dbReference type="ChEBI" id="CHEBI:90615"/>
        <dbReference type="ChEBI" id="CHEBI:90616"/>
        <dbReference type="EC" id="2.1.1.72"/>
    </reaction>
</comment>
<dbReference type="PRINTS" id="PR00507">
    <property type="entry name" value="N12N6MTFRASE"/>
</dbReference>
<dbReference type="GO" id="GO:0008170">
    <property type="term" value="F:N-methyltransferase activity"/>
    <property type="evidence" value="ECO:0007669"/>
    <property type="project" value="InterPro"/>
</dbReference>
<evidence type="ECO:0000259" key="10">
    <source>
        <dbReference type="Pfam" id="PF12161"/>
    </source>
</evidence>
<keyword evidence="11" id="KW-0255">Endonuclease</keyword>
<evidence type="ECO:0000256" key="7">
    <source>
        <dbReference type="ARBA" id="ARBA00047942"/>
    </source>
</evidence>
<keyword evidence="6" id="KW-0680">Restriction system</keyword>
<dbReference type="STRING" id="1299998.AUL39_10680"/>
<evidence type="ECO:0000256" key="6">
    <source>
        <dbReference type="ARBA" id="ARBA00022747"/>
    </source>
</evidence>
<comment type="caution">
    <text evidence="11">The sequence shown here is derived from an EMBL/GenBank/DDBJ whole genome shotgun (WGS) entry which is preliminary data.</text>
</comment>
<accession>A0A100YTW4</accession>
<dbReference type="OrthoDB" id="9784823at2"/>
<dbReference type="EC" id="2.1.1.72" evidence="2"/>
<reference evidence="11 12" key="1">
    <citation type="submission" date="2015-12" db="EMBL/GenBank/DDBJ databases">
        <title>Draft Genome Sequence of Olsenella scatoligenes SK9K4T; a Producer of 3-Methylindole- (skatole) and 4-Methylphenol- (p-cresol) Isolated from Pig Feces.</title>
        <authorList>
            <person name="Li X."/>
            <person name="Borg B."/>
            <person name="Canibe N."/>
        </authorList>
    </citation>
    <scope>NUCLEOTIDE SEQUENCE [LARGE SCALE GENOMIC DNA]</scope>
    <source>
        <strain evidence="11 12">SK9K4</strain>
    </source>
</reference>
<feature type="domain" description="N6 adenine-specific DNA methyltransferase N-terminal" evidence="10">
    <location>
        <begin position="6"/>
        <end position="132"/>
    </location>
</feature>
<feature type="coiled-coil region" evidence="8">
    <location>
        <begin position="725"/>
        <end position="755"/>
    </location>
</feature>
<name>A0A100YTW4_TRASO</name>
<dbReference type="EMBL" id="LOJF01000015">
    <property type="protein sequence ID" value="KUH57601.1"/>
    <property type="molecule type" value="Genomic_DNA"/>
</dbReference>
<dbReference type="Pfam" id="PF02384">
    <property type="entry name" value="N6_Mtase"/>
    <property type="match status" value="1"/>
</dbReference>
<keyword evidence="12" id="KW-1185">Reference proteome</keyword>
<dbReference type="GO" id="GO:0032259">
    <property type="term" value="P:methylation"/>
    <property type="evidence" value="ECO:0007669"/>
    <property type="project" value="UniProtKB-KW"/>
</dbReference>
<evidence type="ECO:0000313" key="11">
    <source>
        <dbReference type="EMBL" id="KUH57601.1"/>
    </source>
</evidence>
<dbReference type="InterPro" id="IPR029063">
    <property type="entry name" value="SAM-dependent_MTases_sf"/>
</dbReference>